<dbReference type="Gene3D" id="3.40.50.1820">
    <property type="entry name" value="alpha/beta hydrolase"/>
    <property type="match status" value="1"/>
</dbReference>
<dbReference type="InterPro" id="IPR050309">
    <property type="entry name" value="Type-B_Carboxylest/Lipase"/>
</dbReference>
<feature type="chain" id="PRO_5043085525" description="Carboxylic ester hydrolase" evidence="3">
    <location>
        <begin position="20"/>
        <end position="516"/>
    </location>
</feature>
<evidence type="ECO:0000313" key="6">
    <source>
        <dbReference type="Proteomes" id="UP001362999"/>
    </source>
</evidence>
<dbReference type="Proteomes" id="UP001362999">
    <property type="component" value="Unassembled WGS sequence"/>
</dbReference>
<dbReference type="EMBL" id="JAWWNJ010000016">
    <property type="protein sequence ID" value="KAK7039574.1"/>
    <property type="molecule type" value="Genomic_DNA"/>
</dbReference>
<gene>
    <name evidence="5" type="ORF">R3P38DRAFT_2900488</name>
</gene>
<dbReference type="EC" id="3.1.1.-" evidence="3"/>
<dbReference type="PROSITE" id="PS00941">
    <property type="entry name" value="CARBOXYLESTERASE_B_2"/>
    <property type="match status" value="1"/>
</dbReference>
<dbReference type="InterPro" id="IPR029058">
    <property type="entry name" value="AB_hydrolase_fold"/>
</dbReference>
<dbReference type="InterPro" id="IPR002018">
    <property type="entry name" value="CarbesteraseB"/>
</dbReference>
<evidence type="ECO:0000259" key="4">
    <source>
        <dbReference type="Pfam" id="PF00135"/>
    </source>
</evidence>
<keyword evidence="6" id="KW-1185">Reference proteome</keyword>
<evidence type="ECO:0000313" key="5">
    <source>
        <dbReference type="EMBL" id="KAK7039574.1"/>
    </source>
</evidence>
<comment type="caution">
    <text evidence="5">The sequence shown here is derived from an EMBL/GenBank/DDBJ whole genome shotgun (WGS) entry which is preliminary data.</text>
</comment>
<organism evidence="5 6">
    <name type="scientific">Favolaschia claudopus</name>
    <dbReference type="NCBI Taxonomy" id="2862362"/>
    <lineage>
        <taxon>Eukaryota</taxon>
        <taxon>Fungi</taxon>
        <taxon>Dikarya</taxon>
        <taxon>Basidiomycota</taxon>
        <taxon>Agaricomycotina</taxon>
        <taxon>Agaricomycetes</taxon>
        <taxon>Agaricomycetidae</taxon>
        <taxon>Agaricales</taxon>
        <taxon>Marasmiineae</taxon>
        <taxon>Mycenaceae</taxon>
        <taxon>Favolaschia</taxon>
    </lineage>
</organism>
<comment type="similarity">
    <text evidence="1 3">Belongs to the type-B carboxylesterase/lipase family.</text>
</comment>
<dbReference type="Pfam" id="PF00135">
    <property type="entry name" value="COesterase"/>
    <property type="match status" value="1"/>
</dbReference>
<reference evidence="5 6" key="1">
    <citation type="journal article" date="2024" name="J Genomics">
        <title>Draft genome sequencing and assembly of Favolaschia claudopus CIRM-BRFM 2984 isolated from oak limbs.</title>
        <authorList>
            <person name="Navarro D."/>
            <person name="Drula E."/>
            <person name="Chaduli D."/>
            <person name="Cazenave R."/>
            <person name="Ahrendt S."/>
            <person name="Wang J."/>
            <person name="Lipzen A."/>
            <person name="Daum C."/>
            <person name="Barry K."/>
            <person name="Grigoriev I.V."/>
            <person name="Favel A."/>
            <person name="Rosso M.N."/>
            <person name="Martin F."/>
        </authorList>
    </citation>
    <scope>NUCLEOTIDE SEQUENCE [LARGE SCALE GENOMIC DNA]</scope>
    <source>
        <strain evidence="5 6">CIRM-BRFM 2984</strain>
    </source>
</reference>
<dbReference type="AlphaFoldDB" id="A0AAW0CLY2"/>
<dbReference type="SUPFAM" id="SSF53474">
    <property type="entry name" value="alpha/beta-Hydrolases"/>
    <property type="match status" value="1"/>
</dbReference>
<evidence type="ECO:0000256" key="3">
    <source>
        <dbReference type="RuleBase" id="RU361235"/>
    </source>
</evidence>
<proteinExistence type="inferred from homology"/>
<evidence type="ECO:0000256" key="2">
    <source>
        <dbReference type="ARBA" id="ARBA00022801"/>
    </source>
</evidence>
<dbReference type="PROSITE" id="PS00122">
    <property type="entry name" value="CARBOXYLESTERASE_B_1"/>
    <property type="match status" value="1"/>
</dbReference>
<sequence>MVALSAFHAALLLFSSVNAASDPIVDLGYAKYQGVVDSKLKITAFRGVRYAAPPTGSLRFRAPAAPSSTPGVQQAFNDPPQCYQGNSGPLTPVANNQTEDCLFLNVYTPSLNPSSRLPTIVWIYGGGYTIGFAGEYNGAELVQDSNNQAVSVVINYRLGLFGFLGGQQVKEGGALNAGLLDQEFALKWVRANIHKFGGDPNKVTIWGESAGAGSVVQQVIANGGKTNPPLFRAAISSSFYNPPQYQYNHSIPETWFNEAVTQAGCTGTAALDCLRAVDGATLAKINRNITNPNFETFLPVVDGSFIRQVPSAALAQGNVNVHTLLAVTNADEGGFFIDPTQEYDVAASARNLFPLLGVKESNEAAALYASEGSSAAQAAALRGDAVFKCPTHTLLGAFSGHSYKANYAIPPAYHAQDLINYFPSFTDFGVTLIFNNTAFVNAFAQSFTSFAVNLDPNVKLSPTITPVWKKWSRSFETEMVFNKTENDKPAIAPAKLSSTFLERCEFWYSVRHLTVQ</sequence>
<dbReference type="InterPro" id="IPR019826">
    <property type="entry name" value="Carboxylesterase_B_AS"/>
</dbReference>
<dbReference type="InterPro" id="IPR019819">
    <property type="entry name" value="Carboxylesterase_B_CS"/>
</dbReference>
<feature type="domain" description="Carboxylesterase type B" evidence="4">
    <location>
        <begin position="23"/>
        <end position="494"/>
    </location>
</feature>
<name>A0AAW0CLY2_9AGAR</name>
<protein>
    <recommendedName>
        <fullName evidence="3">Carboxylic ester hydrolase</fullName>
        <ecNumber evidence="3">3.1.1.-</ecNumber>
    </recommendedName>
</protein>
<feature type="signal peptide" evidence="3">
    <location>
        <begin position="1"/>
        <end position="19"/>
    </location>
</feature>
<keyword evidence="3" id="KW-0732">Signal</keyword>
<evidence type="ECO:0000256" key="1">
    <source>
        <dbReference type="ARBA" id="ARBA00005964"/>
    </source>
</evidence>
<accession>A0AAW0CLY2</accession>
<keyword evidence="2 3" id="KW-0378">Hydrolase</keyword>
<dbReference type="GO" id="GO:0016787">
    <property type="term" value="F:hydrolase activity"/>
    <property type="evidence" value="ECO:0007669"/>
    <property type="project" value="UniProtKB-KW"/>
</dbReference>
<dbReference type="PANTHER" id="PTHR11559">
    <property type="entry name" value="CARBOXYLESTERASE"/>
    <property type="match status" value="1"/>
</dbReference>